<comment type="caution">
    <text evidence="2">The sequence shown here is derived from an EMBL/GenBank/DDBJ whole genome shotgun (WGS) entry which is preliminary data.</text>
</comment>
<reference evidence="2 3" key="1">
    <citation type="submission" date="2022-10" db="EMBL/GenBank/DDBJ databases">
        <title>Aestuariibacter sp. AA17 isolated from Montipora capitata coral fragment.</title>
        <authorList>
            <person name="Emsley S.A."/>
            <person name="Pfannmuller K.M."/>
            <person name="Loughran R.M."/>
            <person name="Shlafstein M."/>
            <person name="Papke E."/>
            <person name="Saw J.H."/>
            <person name="Ushijima B."/>
            <person name="Videau P."/>
        </authorList>
    </citation>
    <scope>NUCLEOTIDE SEQUENCE [LARGE SCALE GENOMIC DNA]</scope>
    <source>
        <strain evidence="2 3">AA17</strain>
    </source>
</reference>
<dbReference type="Proteomes" id="UP001652504">
    <property type="component" value="Unassembled WGS sequence"/>
</dbReference>
<dbReference type="PANTHER" id="PTHR48079">
    <property type="entry name" value="PROTEIN YEEZ"/>
    <property type="match status" value="1"/>
</dbReference>
<dbReference type="EMBL" id="JAOWKX010000003">
    <property type="protein sequence ID" value="MCV2884690.1"/>
    <property type="molecule type" value="Genomic_DNA"/>
</dbReference>
<accession>A0ABT3A7U4</accession>
<sequence>MKISILGCGWLGLPLALSFLRDGHTVAGTKQRQHDADELRELGIDAHTMSLDSPLSTALTHALSQSDVLVLNIPSGRKHLDEDAYTSNMQHIIDQAYEHGCKHIIYISTTSVYGASNDGTITEKERCKPDTGSGRANMRIEEHARAVFKSQASILRLAGLVGAGRHPAKYLAGRTDIKGANQRINLVHLDDAIQAIKHIAEQSKWGETFHLAAQAHPIKADYYTSACAVLDIESPHFANDPQPSPHGKAIDSSYTLSTLDLTLRYPTPDSMLTDFR</sequence>
<proteinExistence type="predicted"/>
<evidence type="ECO:0000313" key="2">
    <source>
        <dbReference type="EMBL" id="MCV2884690.1"/>
    </source>
</evidence>
<dbReference type="PANTHER" id="PTHR48079:SF6">
    <property type="entry name" value="NAD(P)-BINDING DOMAIN-CONTAINING PROTEIN-RELATED"/>
    <property type="match status" value="1"/>
</dbReference>
<dbReference type="Gene3D" id="3.40.50.720">
    <property type="entry name" value="NAD(P)-binding Rossmann-like Domain"/>
    <property type="match status" value="1"/>
</dbReference>
<dbReference type="InterPro" id="IPR036291">
    <property type="entry name" value="NAD(P)-bd_dom_sf"/>
</dbReference>
<evidence type="ECO:0000313" key="3">
    <source>
        <dbReference type="Proteomes" id="UP001652504"/>
    </source>
</evidence>
<protein>
    <submittedName>
        <fullName evidence="2">NAD-dependent epimerase/dehydratase family protein</fullName>
    </submittedName>
</protein>
<keyword evidence="3" id="KW-1185">Reference proteome</keyword>
<dbReference type="Pfam" id="PF01370">
    <property type="entry name" value="Epimerase"/>
    <property type="match status" value="1"/>
</dbReference>
<feature type="domain" description="NAD-dependent epimerase/dehydratase" evidence="1">
    <location>
        <begin position="7"/>
        <end position="207"/>
    </location>
</feature>
<dbReference type="SUPFAM" id="SSF51735">
    <property type="entry name" value="NAD(P)-binding Rossmann-fold domains"/>
    <property type="match status" value="1"/>
</dbReference>
<dbReference type="InterPro" id="IPR001509">
    <property type="entry name" value="Epimerase_deHydtase"/>
</dbReference>
<name>A0ABT3A7U4_9ALTE</name>
<evidence type="ECO:0000259" key="1">
    <source>
        <dbReference type="Pfam" id="PF01370"/>
    </source>
</evidence>
<dbReference type="RefSeq" id="WP_263711967.1">
    <property type="nucleotide sequence ID" value="NZ_JAOWKX010000003.1"/>
</dbReference>
<organism evidence="2 3">
    <name type="scientific">Fluctibacter corallii</name>
    <dbReference type="NCBI Taxonomy" id="2984329"/>
    <lineage>
        <taxon>Bacteria</taxon>
        <taxon>Pseudomonadati</taxon>
        <taxon>Pseudomonadota</taxon>
        <taxon>Gammaproteobacteria</taxon>
        <taxon>Alteromonadales</taxon>
        <taxon>Alteromonadaceae</taxon>
        <taxon>Fluctibacter</taxon>
    </lineage>
</organism>
<dbReference type="InterPro" id="IPR051783">
    <property type="entry name" value="NAD(P)-dependent_oxidoreduct"/>
</dbReference>
<gene>
    <name evidence="2" type="ORF">OE749_08275</name>
</gene>